<organism evidence="2">
    <name type="scientific">Ralstonia solanacearum</name>
    <name type="common">Pseudomonas solanacearum</name>
    <dbReference type="NCBI Taxonomy" id="305"/>
    <lineage>
        <taxon>Bacteria</taxon>
        <taxon>Pseudomonadati</taxon>
        <taxon>Pseudomonadota</taxon>
        <taxon>Betaproteobacteria</taxon>
        <taxon>Burkholderiales</taxon>
        <taxon>Burkholderiaceae</taxon>
        <taxon>Ralstonia</taxon>
        <taxon>Ralstonia solanacearum species complex</taxon>
    </lineage>
</organism>
<proteinExistence type="predicted"/>
<name>A0A0S4WZ21_RALSL</name>
<dbReference type="EMBL" id="LN899820">
    <property type="protein sequence ID" value="CUV56482.1"/>
    <property type="molecule type" value="Genomic_DNA"/>
</dbReference>
<gene>
    <name evidence="2" type="ORF">RUN215_v1_820004</name>
</gene>
<sequence>MTLPSGTKANTGEKCPQGGIWHPVGNPKEQRAIGIGNKMPPTPKGETHWVLLKPTGDK</sequence>
<evidence type="ECO:0000256" key="1">
    <source>
        <dbReference type="SAM" id="MobiDB-lite"/>
    </source>
</evidence>
<protein>
    <submittedName>
        <fullName evidence="2">Uncharacterized protein</fullName>
    </submittedName>
</protein>
<feature type="region of interest" description="Disordered" evidence="1">
    <location>
        <begin position="1"/>
        <end position="29"/>
    </location>
</feature>
<reference evidence="2" key="1">
    <citation type="submission" date="2015-10" db="EMBL/GenBank/DDBJ databases">
        <authorList>
            <person name="Gilbert D.G."/>
        </authorList>
    </citation>
    <scope>NUCLEOTIDE SEQUENCE</scope>
    <source>
        <strain evidence="2">Phyl III-seqv23</strain>
    </source>
</reference>
<accession>A0A0S4WZ21</accession>
<evidence type="ECO:0000313" key="2">
    <source>
        <dbReference type="EMBL" id="CUV56482.1"/>
    </source>
</evidence>
<feature type="compositionally biased region" description="Polar residues" evidence="1">
    <location>
        <begin position="1"/>
        <end position="10"/>
    </location>
</feature>
<dbReference type="AlphaFoldDB" id="A0A0S4WZ21"/>